<dbReference type="PANTHER" id="PTHR10972">
    <property type="entry name" value="OXYSTEROL-BINDING PROTEIN-RELATED"/>
    <property type="match status" value="1"/>
</dbReference>
<dbReference type="GO" id="GO:0005829">
    <property type="term" value="C:cytosol"/>
    <property type="evidence" value="ECO:0007669"/>
    <property type="project" value="TreeGrafter"/>
</dbReference>
<dbReference type="Pfam" id="PF01237">
    <property type="entry name" value="Oxysterol_BP"/>
    <property type="match status" value="1"/>
</dbReference>
<dbReference type="Proteomes" id="UP000193685">
    <property type="component" value="Unassembled WGS sequence"/>
</dbReference>
<dbReference type="PANTHER" id="PTHR10972:SF212">
    <property type="entry name" value="OXYSTEROL-BINDING PROTEIN-LIKE PROTEIN 1"/>
    <property type="match status" value="1"/>
</dbReference>
<organism evidence="4 5">
    <name type="scientific">Protomyces lactucae-debilis</name>
    <dbReference type="NCBI Taxonomy" id="2754530"/>
    <lineage>
        <taxon>Eukaryota</taxon>
        <taxon>Fungi</taxon>
        <taxon>Dikarya</taxon>
        <taxon>Ascomycota</taxon>
        <taxon>Taphrinomycotina</taxon>
        <taxon>Taphrinomycetes</taxon>
        <taxon>Taphrinales</taxon>
        <taxon>Protomycetaceae</taxon>
        <taxon>Protomyces</taxon>
    </lineage>
</organism>
<dbReference type="RefSeq" id="XP_040726463.1">
    <property type="nucleotide sequence ID" value="XM_040869051.1"/>
</dbReference>
<dbReference type="AlphaFoldDB" id="A0A1Y2FP03"/>
<reference evidence="4 5" key="1">
    <citation type="submission" date="2016-07" db="EMBL/GenBank/DDBJ databases">
        <title>Pervasive Adenine N6-methylation of Active Genes in Fungi.</title>
        <authorList>
            <consortium name="DOE Joint Genome Institute"/>
            <person name="Mondo S.J."/>
            <person name="Dannebaum R.O."/>
            <person name="Kuo R.C."/>
            <person name="Labutti K."/>
            <person name="Haridas S."/>
            <person name="Kuo A."/>
            <person name="Salamov A."/>
            <person name="Ahrendt S.R."/>
            <person name="Lipzen A."/>
            <person name="Sullivan W."/>
            <person name="Andreopoulos W.B."/>
            <person name="Clum A."/>
            <person name="Lindquist E."/>
            <person name="Daum C."/>
            <person name="Ramamoorthy G.K."/>
            <person name="Gryganskyi A."/>
            <person name="Culley D."/>
            <person name="Magnuson J.K."/>
            <person name="James T.Y."/>
            <person name="O'Malley M.A."/>
            <person name="Stajich J.E."/>
            <person name="Spatafora J.W."/>
            <person name="Visel A."/>
            <person name="Grigoriev I.V."/>
        </authorList>
    </citation>
    <scope>NUCLEOTIDE SEQUENCE [LARGE SCALE GENOMIC DNA]</scope>
    <source>
        <strain evidence="4 5">12-1054</strain>
    </source>
</reference>
<gene>
    <name evidence="4" type="ORF">BCR37DRAFT_378472</name>
</gene>
<dbReference type="OrthoDB" id="48057at2759"/>
<sequence>MSSENIPAEVAAADEAVAQGDTGKFKLILSILRQFIGVKDMANVRFSLPAQLIEPIPNLEYWNYCDRPDYFVAMDESDDALERMLAVLRWYLTKDLKLVHGKICKPYNSVLGEYFRCRWTSTSVPLNPVTAKLLEGPAEPAATASKASRFKPSFGRRGTSTATLASVSAPPTRPVSPTGSTKSTNSGVARDITAPLQKPIQTAFLCEQTSHHPPVSAYIYSCPEKQIEAVGMDQIAAKFTGTTIKVEPGELNEGIFVKLKKRNEEYRCTHPTATICGFLRGTLYTTIQDSAVITCKQTGLRTIIIYKDEPWIGKPKFQIEGLIFRYNQDEDEDIVTCRDVPEEAIVAKIEGSWKGKYYISSPKSAERHVLLDVTDLLPVTKTVPPMEQQQINESRVVWDPVTKAILARDFVQATRNKTEIEDLQRTVAKERAAKEEPFVPVYFQVNGDGRPTLTEAGRRTLLGQFDATS</sequence>
<dbReference type="InterPro" id="IPR000648">
    <property type="entry name" value="Oxysterol-bd"/>
</dbReference>
<feature type="compositionally biased region" description="Polar residues" evidence="3">
    <location>
        <begin position="175"/>
        <end position="187"/>
    </location>
</feature>
<evidence type="ECO:0000256" key="2">
    <source>
        <dbReference type="RuleBase" id="RU003844"/>
    </source>
</evidence>
<dbReference type="GO" id="GO:0032934">
    <property type="term" value="F:sterol binding"/>
    <property type="evidence" value="ECO:0007669"/>
    <property type="project" value="TreeGrafter"/>
</dbReference>
<dbReference type="SUPFAM" id="SSF144000">
    <property type="entry name" value="Oxysterol-binding protein-like"/>
    <property type="match status" value="1"/>
</dbReference>
<feature type="region of interest" description="Disordered" evidence="3">
    <location>
        <begin position="153"/>
        <end position="187"/>
    </location>
</feature>
<dbReference type="OMA" id="WNYLDAP"/>
<evidence type="ECO:0000313" key="4">
    <source>
        <dbReference type="EMBL" id="ORY84445.1"/>
    </source>
</evidence>
<proteinExistence type="inferred from homology"/>
<comment type="caution">
    <text evidence="4">The sequence shown here is derived from an EMBL/GenBank/DDBJ whole genome shotgun (WGS) entry which is preliminary data.</text>
</comment>
<dbReference type="InterPro" id="IPR037239">
    <property type="entry name" value="OSBP_sf"/>
</dbReference>
<dbReference type="EMBL" id="MCFI01000006">
    <property type="protein sequence ID" value="ORY84445.1"/>
    <property type="molecule type" value="Genomic_DNA"/>
</dbReference>
<dbReference type="GO" id="GO:0016020">
    <property type="term" value="C:membrane"/>
    <property type="evidence" value="ECO:0007669"/>
    <property type="project" value="TreeGrafter"/>
</dbReference>
<dbReference type="STRING" id="56484.A0A1Y2FP03"/>
<evidence type="ECO:0000256" key="3">
    <source>
        <dbReference type="SAM" id="MobiDB-lite"/>
    </source>
</evidence>
<name>A0A1Y2FP03_PROLT</name>
<protein>
    <recommendedName>
        <fullName evidence="6">Oxysterol-binding protein</fullName>
    </recommendedName>
</protein>
<dbReference type="GeneID" id="63785650"/>
<dbReference type="PROSITE" id="PS01013">
    <property type="entry name" value="OSBP"/>
    <property type="match status" value="1"/>
</dbReference>
<comment type="similarity">
    <text evidence="1 2">Belongs to the OSBP family.</text>
</comment>
<dbReference type="Gene3D" id="3.30.70.3490">
    <property type="match status" value="1"/>
</dbReference>
<dbReference type="InterPro" id="IPR018494">
    <property type="entry name" value="Oxysterol-bd_CS"/>
</dbReference>
<keyword evidence="5" id="KW-1185">Reference proteome</keyword>
<dbReference type="GO" id="GO:0061024">
    <property type="term" value="P:membrane organization"/>
    <property type="evidence" value="ECO:0007669"/>
    <property type="project" value="UniProtKB-ARBA"/>
</dbReference>
<accession>A0A1Y2FP03</accession>
<evidence type="ECO:0008006" key="6">
    <source>
        <dbReference type="Google" id="ProtNLM"/>
    </source>
</evidence>
<evidence type="ECO:0000256" key="1">
    <source>
        <dbReference type="ARBA" id="ARBA00008842"/>
    </source>
</evidence>
<evidence type="ECO:0000313" key="5">
    <source>
        <dbReference type="Proteomes" id="UP000193685"/>
    </source>
</evidence>
<dbReference type="Gene3D" id="2.40.160.120">
    <property type="match status" value="1"/>
</dbReference>